<evidence type="ECO:0000313" key="1">
    <source>
        <dbReference type="EMBL" id="EHI60235.1"/>
    </source>
</evidence>
<reference evidence="1 2" key="1">
    <citation type="submission" date="2011-08" db="EMBL/GenBank/DDBJ databases">
        <title>The Genome Sequence of Clostridium hathewayi WAL-18680.</title>
        <authorList>
            <consortium name="The Broad Institute Genome Sequencing Platform"/>
            <person name="Earl A."/>
            <person name="Ward D."/>
            <person name="Feldgarden M."/>
            <person name="Gevers D."/>
            <person name="Finegold S.M."/>
            <person name="Summanen P.H."/>
            <person name="Molitoris D.R."/>
            <person name="Song M."/>
            <person name="Daigneault M."/>
            <person name="Allen-Vercoe E."/>
            <person name="Young S.K."/>
            <person name="Zeng Q."/>
            <person name="Gargeya S."/>
            <person name="Fitzgerald M."/>
            <person name="Haas B."/>
            <person name="Abouelleil A."/>
            <person name="Alvarado L."/>
            <person name="Arachchi H.M."/>
            <person name="Berlin A."/>
            <person name="Brown A."/>
            <person name="Chapman S.B."/>
            <person name="Chen Z."/>
            <person name="Dunbar C."/>
            <person name="Freedman E."/>
            <person name="Gearin G."/>
            <person name="Gellesch M."/>
            <person name="Goldberg J."/>
            <person name="Griggs A."/>
            <person name="Gujja S."/>
            <person name="Heiman D."/>
            <person name="Howarth C."/>
            <person name="Larson L."/>
            <person name="Lui A."/>
            <person name="MacDonald P.J.P."/>
            <person name="Montmayeur A."/>
            <person name="Murphy C."/>
            <person name="Neiman D."/>
            <person name="Pearson M."/>
            <person name="Priest M."/>
            <person name="Roberts A."/>
            <person name="Saif S."/>
            <person name="Shea T."/>
            <person name="Shenoy N."/>
            <person name="Sisk P."/>
            <person name="Stolte C."/>
            <person name="Sykes S."/>
            <person name="Wortman J."/>
            <person name="Nusbaum C."/>
            <person name="Birren B."/>
        </authorList>
    </citation>
    <scope>NUCLEOTIDE SEQUENCE [LARGE SCALE GENOMIC DNA]</scope>
    <source>
        <strain evidence="1 2">WAL-18680</strain>
    </source>
</reference>
<sequence length="35" mass="4142">MYNSRAMMMNMYMMNGMNVMCRMFMCVKSNGDMSV</sequence>
<organism evidence="1 2">
    <name type="scientific">Hungatella hathewayi WAL-18680</name>
    <dbReference type="NCBI Taxonomy" id="742737"/>
    <lineage>
        <taxon>Bacteria</taxon>
        <taxon>Bacillati</taxon>
        <taxon>Bacillota</taxon>
        <taxon>Clostridia</taxon>
        <taxon>Lachnospirales</taxon>
        <taxon>Lachnospiraceae</taxon>
        <taxon>Hungatella</taxon>
    </lineage>
</organism>
<name>G5IE95_9FIRM</name>
<comment type="caution">
    <text evidence="1">The sequence shown here is derived from an EMBL/GenBank/DDBJ whole genome shotgun (WGS) entry which is preliminary data.</text>
</comment>
<dbReference type="Proteomes" id="UP000005384">
    <property type="component" value="Unassembled WGS sequence"/>
</dbReference>
<keyword evidence="2" id="KW-1185">Reference proteome</keyword>
<gene>
    <name evidence="1" type="ORF">HMPREF9473_01822</name>
</gene>
<dbReference type="AlphaFoldDB" id="G5IE95"/>
<proteinExistence type="predicted"/>
<evidence type="ECO:0000313" key="2">
    <source>
        <dbReference type="Proteomes" id="UP000005384"/>
    </source>
</evidence>
<accession>G5IE95</accession>
<protein>
    <submittedName>
        <fullName evidence="1">Uncharacterized protein</fullName>
    </submittedName>
</protein>
<dbReference type="PATRIC" id="fig|742737.3.peg.1848"/>
<dbReference type="HOGENOM" id="CLU_220615_0_0_9"/>
<dbReference type="EMBL" id="ADLN01000032">
    <property type="protein sequence ID" value="EHI60235.1"/>
    <property type="molecule type" value="Genomic_DNA"/>
</dbReference>